<dbReference type="OrthoDB" id="5410752at2759"/>
<evidence type="ECO:0000256" key="1">
    <source>
        <dbReference type="SAM" id="MobiDB-lite"/>
    </source>
</evidence>
<gene>
    <name evidence="3" type="ORF">DL546_003173</name>
</gene>
<feature type="region of interest" description="Disordered" evidence="1">
    <location>
        <begin position="49"/>
        <end position="282"/>
    </location>
</feature>
<feature type="compositionally biased region" description="Gly residues" evidence="1">
    <location>
        <begin position="1"/>
        <end position="14"/>
    </location>
</feature>
<evidence type="ECO:0000313" key="4">
    <source>
        <dbReference type="Proteomes" id="UP000275385"/>
    </source>
</evidence>
<sequence>MAYRTGGGGRGGGGYDEHDHYERSRSRAGVREYEHEDVDVRVRERETDRIPAFMRDQPRRNDAGPLVLRQRDVETIERPRRRSPSTTRVRTDMRIVERQRSPSPPPRREIERDDVRIRTVDRVRSPSRVRTRIVERERSPSPVPIRTRYVERERSPSPVYDRERIRIIERERERERMPSPSPSPPPPPPPQPQIIKGPTIEREVITHYRDIDHGVIQVRDPTPPPPPAPVRQRKKELQRDTEIDIYTSRRETEVDIHRHSQSRGRARSPSVERRRPPPRQFLDDEVLVRSERGYLEVDIDHHHHYSADRRRTHSAAPVASPPTYYDDEGDYITSRINARGRPGEALHGATRDWEIVDVPPGTERVRMDGAGGGAAEVTWSKYSGVRRAQFLPDGTPTSSRRPSERIVVPEQPAPRERERERDTKVSVQIFDDRERDPPPKKEKKSDMWTEITKDLVTRDAIEELGYEYEETEYFYYILQYLRYEDVLELVKLSDSIRRQRKDRVREIEWEREYRDDYDREYRYSNRDRHRHGGYDHELETEVVFDSRPPVRGYLR</sequence>
<dbReference type="EMBL" id="QVQW01000040">
    <property type="protein sequence ID" value="RKU43622.1"/>
    <property type="molecule type" value="Genomic_DNA"/>
</dbReference>
<dbReference type="STRING" id="177199.A0A420Y6X1"/>
<dbReference type="AlphaFoldDB" id="A0A420Y6X1"/>
<comment type="caution">
    <text evidence="3">The sequence shown here is derived from an EMBL/GenBank/DDBJ whole genome shotgun (WGS) entry which is preliminary data.</text>
</comment>
<feature type="compositionally biased region" description="Basic and acidic residues" evidence="1">
    <location>
        <begin position="413"/>
        <end position="446"/>
    </location>
</feature>
<feature type="region of interest" description="Disordered" evidence="1">
    <location>
        <begin position="1"/>
        <end position="34"/>
    </location>
</feature>
<dbReference type="Pfam" id="PF26118">
    <property type="entry name" value="DUF8035"/>
    <property type="match status" value="1"/>
</dbReference>
<feature type="compositionally biased region" description="Basic and acidic residues" evidence="1">
    <location>
        <begin position="89"/>
        <end position="124"/>
    </location>
</feature>
<feature type="compositionally biased region" description="Pro residues" evidence="1">
    <location>
        <begin position="179"/>
        <end position="192"/>
    </location>
</feature>
<protein>
    <recommendedName>
        <fullName evidence="2">DUF8035 domain-containing protein</fullName>
    </recommendedName>
</protein>
<feature type="compositionally biased region" description="Basic and acidic residues" evidence="1">
    <location>
        <begin position="235"/>
        <end position="258"/>
    </location>
</feature>
<feature type="region of interest" description="Disordered" evidence="1">
    <location>
        <begin position="388"/>
        <end position="446"/>
    </location>
</feature>
<evidence type="ECO:0000259" key="2">
    <source>
        <dbReference type="Pfam" id="PF26118"/>
    </source>
</evidence>
<dbReference type="Proteomes" id="UP000275385">
    <property type="component" value="Unassembled WGS sequence"/>
</dbReference>
<organism evidence="3 4">
    <name type="scientific">Coniochaeta pulveracea</name>
    <dbReference type="NCBI Taxonomy" id="177199"/>
    <lineage>
        <taxon>Eukaryota</taxon>
        <taxon>Fungi</taxon>
        <taxon>Dikarya</taxon>
        <taxon>Ascomycota</taxon>
        <taxon>Pezizomycotina</taxon>
        <taxon>Sordariomycetes</taxon>
        <taxon>Sordariomycetidae</taxon>
        <taxon>Coniochaetales</taxon>
        <taxon>Coniochaetaceae</taxon>
        <taxon>Coniochaeta</taxon>
    </lineage>
</organism>
<feature type="compositionally biased region" description="Basic and acidic residues" evidence="1">
    <location>
        <begin position="199"/>
        <end position="213"/>
    </location>
</feature>
<dbReference type="InterPro" id="IPR058348">
    <property type="entry name" value="DUF8035"/>
</dbReference>
<feature type="compositionally biased region" description="Basic and acidic residues" evidence="1">
    <location>
        <begin position="69"/>
        <end position="78"/>
    </location>
</feature>
<keyword evidence="4" id="KW-1185">Reference proteome</keyword>
<proteinExistence type="predicted"/>
<feature type="compositionally biased region" description="Basic and acidic residues" evidence="1">
    <location>
        <begin position="15"/>
        <end position="34"/>
    </location>
</feature>
<evidence type="ECO:0000313" key="3">
    <source>
        <dbReference type="EMBL" id="RKU43622.1"/>
    </source>
</evidence>
<name>A0A420Y6X1_9PEZI</name>
<accession>A0A420Y6X1</accession>
<feature type="compositionally biased region" description="Basic and acidic residues" evidence="1">
    <location>
        <begin position="148"/>
        <end position="177"/>
    </location>
</feature>
<reference evidence="3 4" key="1">
    <citation type="submission" date="2018-08" db="EMBL/GenBank/DDBJ databases">
        <title>Draft genome of the lignicolous fungus Coniochaeta pulveracea.</title>
        <authorList>
            <person name="Borstlap C.J."/>
            <person name="De Witt R.N."/>
            <person name="Botha A."/>
            <person name="Volschenk H."/>
        </authorList>
    </citation>
    <scope>NUCLEOTIDE SEQUENCE [LARGE SCALE GENOMIC DNA]</scope>
    <source>
        <strain evidence="3 4">CAB683</strain>
    </source>
</reference>
<feature type="domain" description="DUF8035" evidence="2">
    <location>
        <begin position="446"/>
        <end position="499"/>
    </location>
</feature>